<gene>
    <name evidence="2" type="ORF">SAMN05428963_10168</name>
</gene>
<keyword evidence="3" id="KW-1185">Reference proteome</keyword>
<proteinExistence type="predicted"/>
<evidence type="ECO:0000313" key="3">
    <source>
        <dbReference type="Proteomes" id="UP000190135"/>
    </source>
</evidence>
<protein>
    <submittedName>
        <fullName evidence="2">Uncharacterized protein</fullName>
    </submittedName>
</protein>
<feature type="region of interest" description="Disordered" evidence="1">
    <location>
        <begin position="91"/>
        <end position="157"/>
    </location>
</feature>
<feature type="compositionally biased region" description="Basic and acidic residues" evidence="1">
    <location>
        <begin position="101"/>
        <end position="113"/>
    </location>
</feature>
<feature type="non-terminal residue" evidence="2">
    <location>
        <position position="274"/>
    </location>
</feature>
<sequence>MWSSSRLARRHRASSELSGYTDEVTFSMTIAHCRSCAQTTGPGLIGRRVWRAWLDQRRWPMRVRLAYPGAASSLFETISTVRSCGRGCQATGRVSGGRHPLGRDRSLRRELRTIRKSRTPSSAEAMRADGPPSSAGRESHGERSGRSIVCPTMHGTTDELHGATRRAMRTSRGVRQGATDVSRLAFDSVGQTEPLPASEVRVIAASIERHKQLRRAPRYCYDPCPRTGSDGDGSACVGRALPFRFTLPHWGRPLSSCFGRTGPGFDPRPRTGGD</sequence>
<name>A0A1T4L660_9HYPH</name>
<reference evidence="2 3" key="1">
    <citation type="submission" date="2017-02" db="EMBL/GenBank/DDBJ databases">
        <authorList>
            <person name="Peterson S.W."/>
        </authorList>
    </citation>
    <scope>NUCLEOTIDE SEQUENCE [LARGE SCALE GENOMIC DNA]</scope>
    <source>
        <strain evidence="2 3">USBA 369</strain>
    </source>
</reference>
<evidence type="ECO:0000313" key="2">
    <source>
        <dbReference type="EMBL" id="SJZ50077.1"/>
    </source>
</evidence>
<dbReference type="Proteomes" id="UP000190135">
    <property type="component" value="Unassembled WGS sequence"/>
</dbReference>
<dbReference type="AlphaFoldDB" id="A0A1T4L660"/>
<accession>A0A1T4L660</accession>
<organism evidence="2 3">
    <name type="scientific">Consotaella salsifontis</name>
    <dbReference type="NCBI Taxonomy" id="1365950"/>
    <lineage>
        <taxon>Bacteria</taxon>
        <taxon>Pseudomonadati</taxon>
        <taxon>Pseudomonadota</taxon>
        <taxon>Alphaproteobacteria</taxon>
        <taxon>Hyphomicrobiales</taxon>
        <taxon>Aurantimonadaceae</taxon>
        <taxon>Consotaella</taxon>
    </lineage>
</organism>
<dbReference type="EMBL" id="FUXL01000001">
    <property type="protein sequence ID" value="SJZ50077.1"/>
    <property type="molecule type" value="Genomic_DNA"/>
</dbReference>
<evidence type="ECO:0000256" key="1">
    <source>
        <dbReference type="SAM" id="MobiDB-lite"/>
    </source>
</evidence>